<feature type="compositionally biased region" description="Acidic residues" evidence="1">
    <location>
        <begin position="328"/>
        <end position="337"/>
    </location>
</feature>
<sequence>MTEIEESRPVNIDVVSQHVDDAASLRAMRSVLVRAPHVKLKDLARADERLAAHLDGLSIAGEIGASLSRAALGAPGVGALFVACIVAIECRDGALLRQLLSLLERVPAAARALSSAFGWVSASRLRGVVAHLLASESPQIRWLGLAACAQHRVDPGAPLAQALDHEDARLRTRALRAAGELGRIDLLGNCLAHLGDDVPAAAFAAARSSVLLGDRGKALAVLRECSLEAASCRLDALIVALFAADVPAARGLVKALADNGADARTKIRAAGWSGDIQAVPWLLRQMENPARARLAGEAFSFITGVDLAWLDLHRDAPDDFDAPGPNDDPADDNVALDEDDDLRWPDVAKVSGWWKENQSRFACGTRVFVGEAPAAAQCVQVLRKNTQRQRIAAALYLCTLQPGTVMFNCAAPSKRQARLLAHMAP</sequence>
<dbReference type="EMBL" id="BPUS01000032">
    <property type="protein sequence ID" value="GJH30152.1"/>
    <property type="molecule type" value="Genomic_DNA"/>
</dbReference>
<evidence type="ECO:0000313" key="2">
    <source>
        <dbReference type="EMBL" id="GJH30152.1"/>
    </source>
</evidence>
<organism evidence="2 3">
    <name type="scientific">Caballeronia novacaledonica</name>
    <dbReference type="NCBI Taxonomy" id="1544861"/>
    <lineage>
        <taxon>Bacteria</taxon>
        <taxon>Pseudomonadati</taxon>
        <taxon>Pseudomonadota</taxon>
        <taxon>Betaproteobacteria</taxon>
        <taxon>Burkholderiales</taxon>
        <taxon>Burkholderiaceae</taxon>
        <taxon>Caballeronia</taxon>
    </lineage>
</organism>
<dbReference type="NCBIfam" id="TIGR02270">
    <property type="entry name" value="TIGR02270 family protein"/>
    <property type="match status" value="1"/>
</dbReference>
<reference evidence="2" key="1">
    <citation type="submission" date="2022-09" db="EMBL/GenBank/DDBJ databases">
        <title>Isolation and characterization of 3-chlorobenzoate degrading bacteria from soils in Shizuoka.</title>
        <authorList>
            <person name="Ifat A."/>
            <person name="Ogawa N."/>
            <person name="Kimbara K."/>
            <person name="Moriuchi R."/>
            <person name="Dohra H."/>
            <person name="Shintani M."/>
        </authorList>
    </citation>
    <scope>NUCLEOTIDE SEQUENCE</scope>
    <source>
        <strain evidence="2">19CS4-2</strain>
    </source>
</reference>
<dbReference type="InterPro" id="IPR016024">
    <property type="entry name" value="ARM-type_fold"/>
</dbReference>
<evidence type="ECO:0000256" key="1">
    <source>
        <dbReference type="SAM" id="MobiDB-lite"/>
    </source>
</evidence>
<dbReference type="AlphaFoldDB" id="A0AA37II87"/>
<name>A0AA37II87_9BURK</name>
<evidence type="ECO:0000313" key="3">
    <source>
        <dbReference type="Proteomes" id="UP001055111"/>
    </source>
</evidence>
<feature type="region of interest" description="Disordered" evidence="1">
    <location>
        <begin position="318"/>
        <end position="337"/>
    </location>
</feature>
<dbReference type="RefSeq" id="WP_238217842.1">
    <property type="nucleotide sequence ID" value="NZ_BPUS01000032.1"/>
</dbReference>
<comment type="caution">
    <text evidence="2">The sequence shown here is derived from an EMBL/GenBank/DDBJ whole genome shotgun (WGS) entry which is preliminary data.</text>
</comment>
<dbReference type="SUPFAM" id="SSF48371">
    <property type="entry name" value="ARM repeat"/>
    <property type="match status" value="1"/>
</dbReference>
<gene>
    <name evidence="2" type="ORF">CBA19CS42_36570</name>
</gene>
<accession>A0AA37II87</accession>
<dbReference type="InterPro" id="IPR011959">
    <property type="entry name" value="CHP02270"/>
</dbReference>
<proteinExistence type="predicted"/>
<dbReference type="Proteomes" id="UP001055111">
    <property type="component" value="Unassembled WGS sequence"/>
</dbReference>
<protein>
    <submittedName>
        <fullName evidence="2">TIGR02270 family protein</fullName>
    </submittedName>
</protein>